<protein>
    <submittedName>
        <fullName evidence="2">Uncharacterized protein</fullName>
    </submittedName>
</protein>
<keyword evidence="1" id="KW-0812">Transmembrane</keyword>
<organism evidence="2 3">
    <name type="scientific">Acidisarcina polymorpha</name>
    <dbReference type="NCBI Taxonomy" id="2211140"/>
    <lineage>
        <taxon>Bacteria</taxon>
        <taxon>Pseudomonadati</taxon>
        <taxon>Acidobacteriota</taxon>
        <taxon>Terriglobia</taxon>
        <taxon>Terriglobales</taxon>
        <taxon>Acidobacteriaceae</taxon>
        <taxon>Acidisarcina</taxon>
    </lineage>
</organism>
<reference evidence="2 3" key="1">
    <citation type="journal article" date="2018" name="Front. Microbiol.">
        <title>Hydrolytic Capabilities as a Key to Environmental Success: Chitinolytic and Cellulolytic Acidobacteria From Acidic Sub-arctic Soils and Boreal Peatlands.</title>
        <authorList>
            <person name="Belova S.E."/>
            <person name="Ravin N.V."/>
            <person name="Pankratov T.A."/>
            <person name="Rakitin A.L."/>
            <person name="Ivanova A.A."/>
            <person name="Beletsky A.V."/>
            <person name="Mardanov A.V."/>
            <person name="Sinninghe Damste J.S."/>
            <person name="Dedysh S.N."/>
        </authorList>
    </citation>
    <scope>NUCLEOTIDE SEQUENCE [LARGE SCALE GENOMIC DNA]</scope>
    <source>
        <strain evidence="2 3">SBC82</strain>
        <plasmid evidence="3">pacpol2</plasmid>
    </source>
</reference>
<keyword evidence="3" id="KW-1185">Reference proteome</keyword>
<feature type="transmembrane region" description="Helical" evidence="1">
    <location>
        <begin position="23"/>
        <end position="39"/>
    </location>
</feature>
<evidence type="ECO:0000256" key="1">
    <source>
        <dbReference type="SAM" id="Phobius"/>
    </source>
</evidence>
<accession>A0A2Z5GA50</accession>
<evidence type="ECO:0000313" key="2">
    <source>
        <dbReference type="EMBL" id="AXC16021.1"/>
    </source>
</evidence>
<name>A0A2Z5GA50_9BACT</name>
<keyword evidence="1" id="KW-0472">Membrane</keyword>
<keyword evidence="2" id="KW-0614">Plasmid</keyword>
<gene>
    <name evidence="2" type="ORF">ACPOL_6811</name>
</gene>
<keyword evidence="1" id="KW-1133">Transmembrane helix</keyword>
<geneLocation type="plasmid" evidence="3">
    <name>pacpol2</name>
</geneLocation>
<dbReference type="AlphaFoldDB" id="A0A2Z5GA50"/>
<evidence type="ECO:0000313" key="3">
    <source>
        <dbReference type="Proteomes" id="UP000253606"/>
    </source>
</evidence>
<proteinExistence type="predicted"/>
<dbReference type="EMBL" id="CP030842">
    <property type="protein sequence ID" value="AXC16021.1"/>
    <property type="molecule type" value="Genomic_DNA"/>
</dbReference>
<dbReference type="KEGG" id="abas:ACPOL_6811"/>
<sequence>MDGENSCADGSFNSLFGSVNTNSGVPCVILGFALLLKMGPNFSRTGTKITALLQAVGIGFLLPLPGFLLLVLGELPSARLLMEGVRPEKAKGSVKLSPGPYVLADVPMERRSGHTPASAVHSSL</sequence>
<dbReference type="Proteomes" id="UP000253606">
    <property type="component" value="Plasmid pACPOL2"/>
</dbReference>
<feature type="transmembrane region" description="Helical" evidence="1">
    <location>
        <begin position="51"/>
        <end position="72"/>
    </location>
</feature>